<dbReference type="Pfam" id="PF01007">
    <property type="entry name" value="IRK"/>
    <property type="match status" value="1"/>
</dbReference>
<keyword evidence="3" id="KW-1133">Transmembrane helix</keyword>
<comment type="similarity">
    <text evidence="1">Belongs to the inward rectifier-type potassium channel (TC 1.A.2.1) family.</text>
</comment>
<evidence type="ECO:0000313" key="6">
    <source>
        <dbReference type="Proteomes" id="UP001165060"/>
    </source>
</evidence>
<feature type="region of interest" description="Disordered" evidence="2">
    <location>
        <begin position="1"/>
        <end position="48"/>
    </location>
</feature>
<evidence type="ECO:0000313" key="5">
    <source>
        <dbReference type="EMBL" id="GMI21115.1"/>
    </source>
</evidence>
<accession>A0ABQ6M7U9</accession>
<keyword evidence="1" id="KW-0633">Potassium transport</keyword>
<feature type="compositionally biased region" description="Pro residues" evidence="2">
    <location>
        <begin position="28"/>
        <end position="40"/>
    </location>
</feature>
<dbReference type="InterPro" id="IPR016449">
    <property type="entry name" value="K_chnl_inward-rec_Kir"/>
</dbReference>
<keyword evidence="1" id="KW-0813">Transport</keyword>
<dbReference type="PANTHER" id="PTHR11767">
    <property type="entry name" value="INWARD RECTIFIER POTASSIUM CHANNEL"/>
    <property type="match status" value="1"/>
</dbReference>
<evidence type="ECO:0000256" key="2">
    <source>
        <dbReference type="SAM" id="MobiDB-lite"/>
    </source>
</evidence>
<evidence type="ECO:0000256" key="3">
    <source>
        <dbReference type="SAM" id="Phobius"/>
    </source>
</evidence>
<feature type="non-terminal residue" evidence="5">
    <location>
        <position position="267"/>
    </location>
</feature>
<keyword evidence="3" id="KW-0472">Membrane</keyword>
<keyword evidence="1" id="KW-0630">Potassium</keyword>
<gene>
    <name evidence="5" type="ORF">TeGR_g14970</name>
</gene>
<proteinExistence type="inferred from homology"/>
<name>A0ABQ6M7U9_9STRA</name>
<keyword evidence="1" id="KW-0407">Ion channel</keyword>
<dbReference type="InterPro" id="IPR040445">
    <property type="entry name" value="Kir_TM"/>
</dbReference>
<reference evidence="5 6" key="1">
    <citation type="journal article" date="2023" name="Commun. Biol.">
        <title>Genome analysis of Parmales, the sister group of diatoms, reveals the evolutionary specialization of diatoms from phago-mixotrophs to photoautotrophs.</title>
        <authorList>
            <person name="Ban H."/>
            <person name="Sato S."/>
            <person name="Yoshikawa S."/>
            <person name="Yamada K."/>
            <person name="Nakamura Y."/>
            <person name="Ichinomiya M."/>
            <person name="Sato N."/>
            <person name="Blanc-Mathieu R."/>
            <person name="Endo H."/>
            <person name="Kuwata A."/>
            <person name="Ogata H."/>
        </authorList>
    </citation>
    <scope>NUCLEOTIDE SEQUENCE [LARGE SCALE GENOMIC DNA]</scope>
</reference>
<comment type="subcellular location">
    <subcellularLocation>
        <location evidence="1">Membrane</location>
        <topology evidence="1">Multi-pass membrane protein</topology>
    </subcellularLocation>
</comment>
<comment type="caution">
    <text evidence="5">The sequence shown here is derived from an EMBL/GenBank/DDBJ whole genome shotgun (WGS) entry which is preliminary data.</text>
</comment>
<protein>
    <recommendedName>
        <fullName evidence="4">Potassium channel inwardly rectifying transmembrane domain-containing protein</fullName>
    </recommendedName>
</protein>
<keyword evidence="6" id="KW-1185">Reference proteome</keyword>
<dbReference type="Gene3D" id="1.10.287.70">
    <property type="match status" value="1"/>
</dbReference>
<feature type="transmembrane region" description="Helical" evidence="3">
    <location>
        <begin position="126"/>
        <end position="151"/>
    </location>
</feature>
<organism evidence="5 6">
    <name type="scientific">Tetraparma gracilis</name>
    <dbReference type="NCBI Taxonomy" id="2962635"/>
    <lineage>
        <taxon>Eukaryota</taxon>
        <taxon>Sar</taxon>
        <taxon>Stramenopiles</taxon>
        <taxon>Ochrophyta</taxon>
        <taxon>Bolidophyceae</taxon>
        <taxon>Parmales</taxon>
        <taxon>Triparmaceae</taxon>
        <taxon>Tetraparma</taxon>
    </lineage>
</organism>
<evidence type="ECO:0000259" key="4">
    <source>
        <dbReference type="Pfam" id="PF01007"/>
    </source>
</evidence>
<keyword evidence="1 3" id="KW-0812">Transmembrane</keyword>
<feature type="domain" description="Potassium channel inwardly rectifying transmembrane" evidence="4">
    <location>
        <begin position="168"/>
        <end position="233"/>
    </location>
</feature>
<dbReference type="SUPFAM" id="SSF81324">
    <property type="entry name" value="Voltage-gated potassium channels"/>
    <property type="match status" value="1"/>
</dbReference>
<evidence type="ECO:0000256" key="1">
    <source>
        <dbReference type="RuleBase" id="RU003822"/>
    </source>
</evidence>
<feature type="transmembrane region" description="Helical" evidence="3">
    <location>
        <begin position="207"/>
        <end position="229"/>
    </location>
</feature>
<dbReference type="EMBL" id="BRYB01000037">
    <property type="protein sequence ID" value="GMI21115.1"/>
    <property type="molecule type" value="Genomic_DNA"/>
</dbReference>
<keyword evidence="1" id="KW-0851">Voltage-gated channel</keyword>
<dbReference type="Proteomes" id="UP001165060">
    <property type="component" value="Unassembled WGS sequence"/>
</dbReference>
<keyword evidence="1" id="KW-0406">Ion transport</keyword>
<sequence length="267" mass="29625">MRTKTPLDPTQSIHLLNAATGMSSSSPSVPPPGLLPPSPPVAGGQVRRPSLQNTNAAQQRRSLHLNPDSRFVKRNLPFRQSSNTMNVSFVHQQRYLFGSKFLGDIFLPNRITQLKRMDWYHLYLRLPTYISFFLLLLVWTTSILCFTGIYIGVDSFNPAVDCGLSGPGGTVTFNTAFAFSLETTTTVGYGLPGGSNGFFNNCPGLQIAIYLQMMSSIAFNAFLFAFIFARLARCERRGYQVVWGDKAVVNKVGGKYFLDVRVFDVDA</sequence>